<evidence type="ECO:0000256" key="1">
    <source>
        <dbReference type="SAM" id="MobiDB-lite"/>
    </source>
</evidence>
<name>A0ABR1K7V5_9AGAR</name>
<sequence length="352" mass="39839">MTSTNTGIRKGMQTRQTSSAHPGVRTSQPRKKIDLGVAVVVSCKQAVKSEDNHTQTKYSQTRPEGSTSVDKRKLSTIAGSSPNSKHHGPARNTGRYGKKGTMQQRAFLLDLPDELLLLIVQETARRGVVKIQAPERRRKRASDTKKMQPPIYHLSLVSQRIRSVCWEFLFQNIEFSLRCDTHGYISEGDMAYLKQKFQDHRPNVLESIRRISFSSAEPEVHCAFEMDYKIHQFQPFALDIIRLCPNLCRISLPAFYSLNQLCQHEALLQAASEHSPNLLVVYHELGRDPGFGDISRPLSRVVLSSLDTSRYNYRTTNWTKRLLERASRNCAILCGIVNGIHGRVLPIQVSGL</sequence>
<feature type="compositionally biased region" description="Polar residues" evidence="1">
    <location>
        <begin position="1"/>
        <end position="20"/>
    </location>
</feature>
<evidence type="ECO:0000313" key="3">
    <source>
        <dbReference type="Proteomes" id="UP001498398"/>
    </source>
</evidence>
<evidence type="ECO:0008006" key="4">
    <source>
        <dbReference type="Google" id="ProtNLM"/>
    </source>
</evidence>
<accession>A0ABR1K7V5</accession>
<reference evidence="2 3" key="1">
    <citation type="submission" date="2024-01" db="EMBL/GenBank/DDBJ databases">
        <title>A draft genome for the cacao thread blight pathogen Marasmiellus scandens.</title>
        <authorList>
            <person name="Baruah I.K."/>
            <person name="Leung J."/>
            <person name="Bukari Y."/>
            <person name="Amoako-Attah I."/>
            <person name="Meinhardt L.W."/>
            <person name="Bailey B.A."/>
            <person name="Cohen S.P."/>
        </authorList>
    </citation>
    <scope>NUCLEOTIDE SEQUENCE [LARGE SCALE GENOMIC DNA]</scope>
    <source>
        <strain evidence="2 3">GH-19</strain>
    </source>
</reference>
<dbReference type="Proteomes" id="UP001498398">
    <property type="component" value="Unassembled WGS sequence"/>
</dbReference>
<feature type="region of interest" description="Disordered" evidence="1">
    <location>
        <begin position="1"/>
        <end position="31"/>
    </location>
</feature>
<feature type="compositionally biased region" description="Polar residues" evidence="1">
    <location>
        <begin position="55"/>
        <end position="68"/>
    </location>
</feature>
<keyword evidence="3" id="KW-1185">Reference proteome</keyword>
<comment type="caution">
    <text evidence="2">The sequence shown here is derived from an EMBL/GenBank/DDBJ whole genome shotgun (WGS) entry which is preliminary data.</text>
</comment>
<organism evidence="2 3">
    <name type="scientific">Marasmiellus scandens</name>
    <dbReference type="NCBI Taxonomy" id="2682957"/>
    <lineage>
        <taxon>Eukaryota</taxon>
        <taxon>Fungi</taxon>
        <taxon>Dikarya</taxon>
        <taxon>Basidiomycota</taxon>
        <taxon>Agaricomycotina</taxon>
        <taxon>Agaricomycetes</taxon>
        <taxon>Agaricomycetidae</taxon>
        <taxon>Agaricales</taxon>
        <taxon>Marasmiineae</taxon>
        <taxon>Omphalotaceae</taxon>
        <taxon>Marasmiellus</taxon>
    </lineage>
</organism>
<gene>
    <name evidence="2" type="ORF">VKT23_001360</name>
</gene>
<feature type="region of interest" description="Disordered" evidence="1">
    <location>
        <begin position="47"/>
        <end position="98"/>
    </location>
</feature>
<protein>
    <recommendedName>
        <fullName evidence="4">F-box domain-containing protein</fullName>
    </recommendedName>
</protein>
<dbReference type="EMBL" id="JBANRG010000001">
    <property type="protein sequence ID" value="KAK7473262.1"/>
    <property type="molecule type" value="Genomic_DNA"/>
</dbReference>
<evidence type="ECO:0000313" key="2">
    <source>
        <dbReference type="EMBL" id="KAK7473262.1"/>
    </source>
</evidence>
<proteinExistence type="predicted"/>